<dbReference type="EMBL" id="SBIJ01000012">
    <property type="protein sequence ID" value="TNH43779.1"/>
    <property type="molecule type" value="Genomic_DNA"/>
</dbReference>
<evidence type="ECO:0000313" key="3">
    <source>
        <dbReference type="Proteomes" id="UP000307592"/>
    </source>
</evidence>
<proteinExistence type="predicted"/>
<evidence type="ECO:0008006" key="4">
    <source>
        <dbReference type="Google" id="ProtNLM"/>
    </source>
</evidence>
<accession>A0A5C4RJ16</accession>
<reference evidence="2 3" key="1">
    <citation type="submission" date="2019-01" db="EMBL/GenBank/DDBJ databases">
        <title>Draft genome assembly of Photorhabdus luminescens subsp. sonorensis Caborca.</title>
        <authorList>
            <person name="Duong D.A."/>
            <person name="Espinosa-Artiles P."/>
            <person name="Orozco R.A."/>
            <person name="Molnar I."/>
            <person name="Stock P."/>
        </authorList>
    </citation>
    <scope>NUCLEOTIDE SEQUENCE [LARGE SCALE GENOMIC DNA]</scope>
    <source>
        <strain evidence="2 3">Caborca</strain>
    </source>
</reference>
<feature type="region of interest" description="Disordered" evidence="1">
    <location>
        <begin position="97"/>
        <end position="117"/>
    </location>
</feature>
<feature type="compositionally biased region" description="Polar residues" evidence="1">
    <location>
        <begin position="108"/>
        <end position="117"/>
    </location>
</feature>
<dbReference type="Proteomes" id="UP000307592">
    <property type="component" value="Unassembled WGS sequence"/>
</dbReference>
<comment type="caution">
    <text evidence="2">The sequence shown here is derived from an EMBL/GenBank/DDBJ whole genome shotgun (WGS) entry which is preliminary data.</text>
</comment>
<protein>
    <recommendedName>
        <fullName evidence="4">Transcriptional regulator</fullName>
    </recommendedName>
</protein>
<evidence type="ECO:0000313" key="2">
    <source>
        <dbReference type="EMBL" id="TNH43779.1"/>
    </source>
</evidence>
<dbReference type="AlphaFoldDB" id="A0A5C4RJ16"/>
<organism evidence="2 3">
    <name type="scientific">Photorhabdus luminescens subsp. sonorensis</name>
    <dbReference type="NCBI Taxonomy" id="1173677"/>
    <lineage>
        <taxon>Bacteria</taxon>
        <taxon>Pseudomonadati</taxon>
        <taxon>Pseudomonadota</taxon>
        <taxon>Gammaproteobacteria</taxon>
        <taxon>Enterobacterales</taxon>
        <taxon>Morganellaceae</taxon>
        <taxon>Photorhabdus</taxon>
    </lineage>
</organism>
<dbReference type="RefSeq" id="WP_139655486.1">
    <property type="nucleotide sequence ID" value="NZ_CAWOQH010000024.1"/>
</dbReference>
<name>A0A5C4RJ16_PHOLU</name>
<sequence length="117" mass="13072">MDIAKSIKITCKPESLESFWLQCILKTGNNEFAQSIGIHPSTSSRDKGRIAKLASQLVAKYGLPEWAYQLPDHKPVVVIEGEHAEMLIQALERKGKIKRKASLPATDEASQLQLDMR</sequence>
<evidence type="ECO:0000256" key="1">
    <source>
        <dbReference type="SAM" id="MobiDB-lite"/>
    </source>
</evidence>
<gene>
    <name evidence="2" type="ORF">EP164_09540</name>
</gene>